<dbReference type="AlphaFoldDB" id="A0A7W8YU59"/>
<accession>A0A7W8YU59</accession>
<gene>
    <name evidence="2" type="ORF">HDE69_002922</name>
</gene>
<protein>
    <recommendedName>
        <fullName evidence="1">3-keto-alpha-glucoside-1,2-lyase/3-keto-2-hydroxy-glucal hydratase domain-containing protein</fullName>
    </recommendedName>
</protein>
<dbReference type="Proteomes" id="UP000537718">
    <property type="component" value="Unassembled WGS sequence"/>
</dbReference>
<feature type="domain" description="3-keto-alpha-glucoside-1,2-lyase/3-keto-2-hydroxy-glucal hydratase" evidence="1">
    <location>
        <begin position="39"/>
        <end position="238"/>
    </location>
</feature>
<comment type="caution">
    <text evidence="2">The sequence shown here is derived from an EMBL/GenBank/DDBJ whole genome shotgun (WGS) entry which is preliminary data.</text>
</comment>
<dbReference type="RefSeq" id="WP_183867799.1">
    <property type="nucleotide sequence ID" value="NZ_JACHCF010000006.1"/>
</dbReference>
<sequence length="242" mass="27378">MKKITALFTVAVLTAAIITSCSSPKTKENELSKQEEEQGYQLLFDGKTLNGWHLYNQGNISSGWIAQDGELKCLPGTAARHGDLVTDQDFENYELSFDWKISKEGNSGVFINVVERADIPTAWASGPEYQLLEKGHHDYDKEMKRAGCLYNFSPQLNPAEVNPPNEWNHSVIRQQNGKIEFVLNGIITAKEDFNSTKWRQAVANTNFKNFPEFGKHLKGRIALQDWNKGISFKNIKIRKING</sequence>
<proteinExistence type="predicted"/>
<dbReference type="InterPro" id="IPR010496">
    <property type="entry name" value="AL/BT2_dom"/>
</dbReference>
<dbReference type="Pfam" id="PF06439">
    <property type="entry name" value="3keto-disac_hyd"/>
    <property type="match status" value="1"/>
</dbReference>
<organism evidence="2 3">
    <name type="scientific">Pedobacter cryoconitis</name>
    <dbReference type="NCBI Taxonomy" id="188932"/>
    <lineage>
        <taxon>Bacteria</taxon>
        <taxon>Pseudomonadati</taxon>
        <taxon>Bacteroidota</taxon>
        <taxon>Sphingobacteriia</taxon>
        <taxon>Sphingobacteriales</taxon>
        <taxon>Sphingobacteriaceae</taxon>
        <taxon>Pedobacter</taxon>
    </lineage>
</organism>
<dbReference type="Gene3D" id="2.60.120.560">
    <property type="entry name" value="Exo-inulinase, domain 1"/>
    <property type="match status" value="1"/>
</dbReference>
<dbReference type="EMBL" id="JACHCF010000006">
    <property type="protein sequence ID" value="MBB5621859.1"/>
    <property type="molecule type" value="Genomic_DNA"/>
</dbReference>
<dbReference type="GO" id="GO:0016787">
    <property type="term" value="F:hydrolase activity"/>
    <property type="evidence" value="ECO:0007669"/>
    <property type="project" value="InterPro"/>
</dbReference>
<dbReference type="PROSITE" id="PS51257">
    <property type="entry name" value="PROKAR_LIPOPROTEIN"/>
    <property type="match status" value="1"/>
</dbReference>
<name>A0A7W8YU59_9SPHI</name>
<evidence type="ECO:0000313" key="2">
    <source>
        <dbReference type="EMBL" id="MBB5621859.1"/>
    </source>
</evidence>
<evidence type="ECO:0000259" key="1">
    <source>
        <dbReference type="Pfam" id="PF06439"/>
    </source>
</evidence>
<reference evidence="2 3" key="1">
    <citation type="submission" date="2020-08" db="EMBL/GenBank/DDBJ databases">
        <title>Genomic Encyclopedia of Type Strains, Phase IV (KMG-V): Genome sequencing to study the core and pangenomes of soil and plant-associated prokaryotes.</title>
        <authorList>
            <person name="Whitman W."/>
        </authorList>
    </citation>
    <scope>NUCLEOTIDE SEQUENCE [LARGE SCALE GENOMIC DNA]</scope>
    <source>
        <strain evidence="2 3">MP7CTX6</strain>
    </source>
</reference>
<evidence type="ECO:0000313" key="3">
    <source>
        <dbReference type="Proteomes" id="UP000537718"/>
    </source>
</evidence>